<evidence type="ECO:0000313" key="2">
    <source>
        <dbReference type="Proteomes" id="UP000037136"/>
    </source>
</evidence>
<name>A0A2A9P2P1_OPHUN</name>
<protein>
    <submittedName>
        <fullName evidence="1">Uncharacterized protein</fullName>
    </submittedName>
</protein>
<evidence type="ECO:0000313" key="1">
    <source>
        <dbReference type="EMBL" id="PFH55251.1"/>
    </source>
</evidence>
<organism evidence="1 2">
    <name type="scientific">Ophiocordyceps unilateralis</name>
    <name type="common">Zombie-ant fungus</name>
    <name type="synonym">Torrubia unilateralis</name>
    <dbReference type="NCBI Taxonomy" id="268505"/>
    <lineage>
        <taxon>Eukaryota</taxon>
        <taxon>Fungi</taxon>
        <taxon>Dikarya</taxon>
        <taxon>Ascomycota</taxon>
        <taxon>Pezizomycotina</taxon>
        <taxon>Sordariomycetes</taxon>
        <taxon>Hypocreomycetidae</taxon>
        <taxon>Hypocreales</taxon>
        <taxon>Ophiocordycipitaceae</taxon>
        <taxon>Ophiocordyceps</taxon>
    </lineage>
</organism>
<dbReference type="AlphaFoldDB" id="A0A2A9P2P1"/>
<accession>A0A2A9P2P1</accession>
<reference evidence="1 2" key="2">
    <citation type="journal article" date="2017" name="Sci. Rep.">
        <title>Ant-infecting Ophiocordyceps genomes reveal a high diversity of potential behavioral manipulation genes and a possible major role for enterotoxins.</title>
        <authorList>
            <person name="de Bekker C."/>
            <person name="Ohm R.A."/>
            <person name="Evans H.C."/>
            <person name="Brachmann A."/>
            <person name="Hughes D.P."/>
        </authorList>
    </citation>
    <scope>NUCLEOTIDE SEQUENCE [LARGE SCALE GENOMIC DNA]</scope>
    <source>
        <strain evidence="1 2">SC16a</strain>
    </source>
</reference>
<gene>
    <name evidence="1" type="ORF">XA68_10262</name>
</gene>
<sequence length="146" mass="16743">MTYLLYTRRACQSEGRERLEPFYPLVDSVDKKEHYRDIRTTKTAFDGLSTIFCTLPHLRPVLRLWSISSARLICTTAFNDFFKHRPDAKAYPFPLLDVDLQARAASQIRTMKQGESQTFASFIPKFEQDSRSAAPRQSFVAATSSP</sequence>
<dbReference type="EMBL" id="LAZP02001053">
    <property type="protein sequence ID" value="PFH55251.1"/>
    <property type="molecule type" value="Genomic_DNA"/>
</dbReference>
<proteinExistence type="predicted"/>
<comment type="caution">
    <text evidence="1">The sequence shown here is derived from an EMBL/GenBank/DDBJ whole genome shotgun (WGS) entry which is preliminary data.</text>
</comment>
<keyword evidence="2" id="KW-1185">Reference proteome</keyword>
<dbReference type="Proteomes" id="UP000037136">
    <property type="component" value="Unassembled WGS sequence"/>
</dbReference>
<reference evidence="1 2" key="1">
    <citation type="journal article" date="2015" name="BMC Genomics">
        <title>Gene expression during zombie ant biting behavior reflects the complexity underlying fungal parasitic behavioral manipulation.</title>
        <authorList>
            <person name="de Bekker C."/>
            <person name="Ohm R.A."/>
            <person name="Loreto R.G."/>
            <person name="Sebastian A."/>
            <person name="Albert I."/>
            <person name="Merrow M."/>
            <person name="Brachmann A."/>
            <person name="Hughes D.P."/>
        </authorList>
    </citation>
    <scope>NUCLEOTIDE SEQUENCE [LARGE SCALE GENOMIC DNA]</scope>
    <source>
        <strain evidence="1 2">SC16a</strain>
    </source>
</reference>